<dbReference type="Pfam" id="PF01380">
    <property type="entry name" value="SIS"/>
    <property type="match status" value="1"/>
</dbReference>
<dbReference type="SUPFAM" id="SSF53697">
    <property type="entry name" value="SIS domain"/>
    <property type="match status" value="1"/>
</dbReference>
<proteinExistence type="predicted"/>
<dbReference type="InterPro" id="IPR046348">
    <property type="entry name" value="SIS_dom_sf"/>
</dbReference>
<dbReference type="Gene3D" id="3.40.50.10490">
    <property type="entry name" value="Glucose-6-phosphate isomerase like protein, domain 1"/>
    <property type="match status" value="2"/>
</dbReference>
<gene>
    <name evidence="2" type="ORF">SMSP2_01191</name>
</gene>
<dbReference type="OrthoDB" id="210097at2"/>
<dbReference type="STRING" id="1851148.SMSP2_01191"/>
<evidence type="ECO:0000313" key="2">
    <source>
        <dbReference type="EMBL" id="AQQ70829.1"/>
    </source>
</evidence>
<reference evidence="3" key="1">
    <citation type="submission" date="2017-02" db="EMBL/GenBank/DDBJ databases">
        <title>Comparative genomics and description of representatives of a novel lineage of planctomycetes thriving in anoxic sediments.</title>
        <authorList>
            <person name="Spring S."/>
            <person name="Bunk B."/>
            <person name="Sproer C."/>
        </authorList>
    </citation>
    <scope>NUCLEOTIDE SEQUENCE [LARGE SCALE GENOMIC DNA]</scope>
    <source>
        <strain evidence="3">SM-Chi-D1</strain>
    </source>
</reference>
<organism evidence="2 3">
    <name type="scientific">Limihaloglobus sulfuriphilus</name>
    <dbReference type="NCBI Taxonomy" id="1851148"/>
    <lineage>
        <taxon>Bacteria</taxon>
        <taxon>Pseudomonadati</taxon>
        <taxon>Planctomycetota</taxon>
        <taxon>Phycisphaerae</taxon>
        <taxon>Sedimentisphaerales</taxon>
        <taxon>Sedimentisphaeraceae</taxon>
        <taxon>Limihaloglobus</taxon>
    </lineage>
</organism>
<dbReference type="InterPro" id="IPR001347">
    <property type="entry name" value="SIS_dom"/>
</dbReference>
<evidence type="ECO:0000313" key="3">
    <source>
        <dbReference type="Proteomes" id="UP000188181"/>
    </source>
</evidence>
<keyword evidence="3" id="KW-1185">Reference proteome</keyword>
<dbReference type="PANTHER" id="PTHR10937">
    <property type="entry name" value="GLUCOSAMINE--FRUCTOSE-6-PHOSPHATE AMINOTRANSFERASE, ISOMERIZING"/>
    <property type="match status" value="1"/>
</dbReference>
<feature type="domain" description="SIS" evidence="1">
    <location>
        <begin position="31"/>
        <end position="178"/>
    </location>
</feature>
<dbReference type="Proteomes" id="UP000188181">
    <property type="component" value="Chromosome"/>
</dbReference>
<dbReference type="AlphaFoldDB" id="A0A1Q2MDV4"/>
<dbReference type="GO" id="GO:1901135">
    <property type="term" value="P:carbohydrate derivative metabolic process"/>
    <property type="evidence" value="ECO:0007669"/>
    <property type="project" value="InterPro"/>
</dbReference>
<dbReference type="GO" id="GO:0008483">
    <property type="term" value="F:transaminase activity"/>
    <property type="evidence" value="ECO:0007669"/>
    <property type="project" value="UniProtKB-KW"/>
</dbReference>
<dbReference type="PROSITE" id="PS51464">
    <property type="entry name" value="SIS"/>
    <property type="match status" value="1"/>
</dbReference>
<dbReference type="KEGG" id="pbas:SMSP2_01191"/>
<evidence type="ECO:0000259" key="1">
    <source>
        <dbReference type="PROSITE" id="PS51464"/>
    </source>
</evidence>
<dbReference type="RefSeq" id="WP_146683063.1">
    <property type="nucleotide sequence ID" value="NZ_CP019646.1"/>
</dbReference>
<accession>A0A1Q2MDV4</accession>
<sequence length="338" mass="37296">MNKSDKYRNYALVNEMLETSGIIRDFRVSGMEKPVEQAKKLKKVLFTGEGSSRIFPSKNAMALALRRGGSIHMVTEGSYQAKEYKLDDFVVFASSNSGQTKETISLIDQLANAGHQNLYAVTANYETPLEKLSNMSFVLNCGKEDAVAATKSVVEQALVYVKFVSECADRKIDDELSPLADAVAQALETDVPKEMVDAMISAPTVYFAGRNDGVAEELTLKTNEIVRKKSDFLEGTYLLHGIEEVMHKDDVIILIDPFKQELEQIRKTLGEGVGVKIFAISSQKTIFDGIQIPYTGPLASFVHLCAGWNLLVEAGLSLGIDLDHPVRARKVGNEYKSE</sequence>
<name>A0A1Q2MDV4_9BACT</name>
<dbReference type="GO" id="GO:0097367">
    <property type="term" value="F:carbohydrate derivative binding"/>
    <property type="evidence" value="ECO:0007669"/>
    <property type="project" value="InterPro"/>
</dbReference>
<protein>
    <submittedName>
        <fullName evidence="2">Glucosamine--fructose-6-phosphate aminotransferase</fullName>
    </submittedName>
</protein>
<dbReference type="EMBL" id="CP019646">
    <property type="protein sequence ID" value="AQQ70829.1"/>
    <property type="molecule type" value="Genomic_DNA"/>
</dbReference>
<keyword evidence="2" id="KW-0808">Transferase</keyword>
<keyword evidence="2" id="KW-0032">Aminotransferase</keyword>